<evidence type="ECO:0000313" key="2">
    <source>
        <dbReference type="Proteomes" id="UP000290289"/>
    </source>
</evidence>
<evidence type="ECO:0000313" key="1">
    <source>
        <dbReference type="EMBL" id="RXH97299.1"/>
    </source>
</evidence>
<dbReference type="EMBL" id="RDQH01000332">
    <property type="protein sequence ID" value="RXH97299.1"/>
    <property type="molecule type" value="Genomic_DNA"/>
</dbReference>
<dbReference type="Proteomes" id="UP000290289">
    <property type="component" value="Chromosome 6"/>
</dbReference>
<proteinExistence type="predicted"/>
<dbReference type="AlphaFoldDB" id="A0A498JMX1"/>
<keyword evidence="2" id="KW-1185">Reference proteome</keyword>
<gene>
    <name evidence="1" type="ORF">DVH24_035967</name>
</gene>
<comment type="caution">
    <text evidence="1">The sequence shown here is derived from an EMBL/GenBank/DDBJ whole genome shotgun (WGS) entry which is preliminary data.</text>
</comment>
<organism evidence="1 2">
    <name type="scientific">Malus domestica</name>
    <name type="common">Apple</name>
    <name type="synonym">Pyrus malus</name>
    <dbReference type="NCBI Taxonomy" id="3750"/>
    <lineage>
        <taxon>Eukaryota</taxon>
        <taxon>Viridiplantae</taxon>
        <taxon>Streptophyta</taxon>
        <taxon>Embryophyta</taxon>
        <taxon>Tracheophyta</taxon>
        <taxon>Spermatophyta</taxon>
        <taxon>Magnoliopsida</taxon>
        <taxon>eudicotyledons</taxon>
        <taxon>Gunneridae</taxon>
        <taxon>Pentapetalae</taxon>
        <taxon>rosids</taxon>
        <taxon>fabids</taxon>
        <taxon>Rosales</taxon>
        <taxon>Rosaceae</taxon>
        <taxon>Amygdaloideae</taxon>
        <taxon>Maleae</taxon>
        <taxon>Malus</taxon>
    </lineage>
</organism>
<protein>
    <submittedName>
        <fullName evidence="1">Uncharacterized protein</fullName>
    </submittedName>
</protein>
<accession>A0A498JMX1</accession>
<sequence>MELSSEYVTSQARPPPHPGLDSTIARYCLLWASTTPLWNSHENFLVGHPSWECFRSNSLNFGVPMEHEASEFPKGLVLGRDGNIHIRLTRFTPLGDVGCYKVGPTIRQKNQLCKKNCGGRFTVRFTLFQDPSGFVHQHLALSVGINTKNLCRFSLNFSSHHCKTFTTSPLSTVNLHNPRSY</sequence>
<name>A0A498JMX1_MALDO</name>
<reference evidence="1 2" key="1">
    <citation type="submission" date="2018-10" db="EMBL/GenBank/DDBJ databases">
        <title>A high-quality apple genome assembly.</title>
        <authorList>
            <person name="Hu J."/>
        </authorList>
    </citation>
    <scope>NUCLEOTIDE SEQUENCE [LARGE SCALE GENOMIC DNA]</scope>
    <source>
        <strain evidence="2">cv. HFTH1</strain>
        <tissue evidence="1">Young leaf</tissue>
    </source>
</reference>